<dbReference type="RefSeq" id="WP_275617081.1">
    <property type="nucleotide sequence ID" value="NZ_JARFVB010000016.1"/>
</dbReference>
<evidence type="ECO:0000313" key="1">
    <source>
        <dbReference type="EMBL" id="MDF0717957.1"/>
    </source>
</evidence>
<protein>
    <recommendedName>
        <fullName evidence="3">DUF4435 domain-containing protein</fullName>
    </recommendedName>
</protein>
<proteinExistence type="predicted"/>
<gene>
    <name evidence="1" type="ORF">PY092_17470</name>
</gene>
<reference evidence="1 2" key="1">
    <citation type="submission" date="2023-03" db="EMBL/GenBank/DDBJ databases">
        <title>Muricauda XX sp. nov. and Muricauda XXX sp. nov., two novel species isolated from Okinawa Trough.</title>
        <authorList>
            <person name="Cao W."/>
            <person name="Deng X."/>
        </authorList>
    </citation>
    <scope>NUCLEOTIDE SEQUENCE [LARGE SCALE GENOMIC DNA]</scope>
    <source>
        <strain evidence="1 2">334s03</strain>
    </source>
</reference>
<dbReference type="Proteomes" id="UP001221366">
    <property type="component" value="Unassembled WGS sequence"/>
</dbReference>
<name>A0ABT5Y4L8_9FLAO</name>
<keyword evidence="2" id="KW-1185">Reference proteome</keyword>
<organism evidence="1 2">
    <name type="scientific">Flagellimonas yonaguniensis</name>
    <dbReference type="NCBI Taxonomy" id="3031325"/>
    <lineage>
        <taxon>Bacteria</taxon>
        <taxon>Pseudomonadati</taxon>
        <taxon>Bacteroidota</taxon>
        <taxon>Flavobacteriia</taxon>
        <taxon>Flavobacteriales</taxon>
        <taxon>Flavobacteriaceae</taxon>
        <taxon>Flagellimonas</taxon>
    </lineage>
</organism>
<sequence>MESTIDAPLAFFDFFFIDEIDEYLYQFQIDCSGYKGAYDYKEMIFTFDHKIQVDHKSPKSTFSYEQYLENLLSKEIVKSKSLIEQNFQKRYSDKIEVRNYSDFLHFKLIRLKDTKAYRTYPFVKNFIVQFQEYIDTFSASKSRLLNKNIKTNPIVSSYFGVKSNIKASVFNDLYELAEELEIIDYEIVTEQSFIEILSGNPTDSEVIRFNCNNQIAVHFLDLISPLYSRLTFSEIAKSERFYSKGGSLLKQSNLDSAKSLLKDNHSQEKDRLTKILVPFIEELTL</sequence>
<comment type="caution">
    <text evidence="1">The sequence shown here is derived from an EMBL/GenBank/DDBJ whole genome shotgun (WGS) entry which is preliminary data.</text>
</comment>
<dbReference type="EMBL" id="JARFVB010000016">
    <property type="protein sequence ID" value="MDF0717957.1"/>
    <property type="molecule type" value="Genomic_DNA"/>
</dbReference>
<accession>A0ABT5Y4L8</accession>
<evidence type="ECO:0000313" key="2">
    <source>
        <dbReference type="Proteomes" id="UP001221366"/>
    </source>
</evidence>
<evidence type="ECO:0008006" key="3">
    <source>
        <dbReference type="Google" id="ProtNLM"/>
    </source>
</evidence>